<dbReference type="InterPro" id="IPR020889">
    <property type="entry name" value="LipoPS_assembly_LptD"/>
</dbReference>
<feature type="chain" id="PRO_5029071314" description="LPS-assembly protein LptD" evidence="1">
    <location>
        <begin position="31"/>
        <end position="891"/>
    </location>
</feature>
<evidence type="ECO:0000313" key="4">
    <source>
        <dbReference type="EMBL" id="NFV80477.1"/>
    </source>
</evidence>
<feature type="signal peptide" evidence="1">
    <location>
        <begin position="1"/>
        <end position="30"/>
    </location>
</feature>
<name>A0A7C9QU92_9PROT</name>
<keyword evidence="1" id="KW-0998">Cell outer membrane</keyword>
<evidence type="ECO:0000256" key="2">
    <source>
        <dbReference type="SAM" id="MobiDB-lite"/>
    </source>
</evidence>
<dbReference type="EMBL" id="JAAIYP010000037">
    <property type="protein sequence ID" value="NFV80477.1"/>
    <property type="molecule type" value="Genomic_DNA"/>
</dbReference>
<dbReference type="GO" id="GO:0043165">
    <property type="term" value="P:Gram-negative-bacterium-type cell outer membrane assembly"/>
    <property type="evidence" value="ECO:0007669"/>
    <property type="project" value="UniProtKB-UniRule"/>
</dbReference>
<dbReference type="Gene3D" id="2.60.450.10">
    <property type="entry name" value="Lipopolysaccharide (LPS) transport protein A like domain"/>
    <property type="match status" value="1"/>
</dbReference>
<feature type="compositionally biased region" description="Pro residues" evidence="2">
    <location>
        <begin position="122"/>
        <end position="131"/>
    </location>
</feature>
<accession>A0A7C9QU92</accession>
<keyword evidence="5" id="KW-1185">Reference proteome</keyword>
<dbReference type="RefSeq" id="WP_163678808.1">
    <property type="nucleotide sequence ID" value="NZ_JAAIYP010000037.1"/>
</dbReference>
<dbReference type="HAMAP" id="MF_01411">
    <property type="entry name" value="LPS_assembly_LptD"/>
    <property type="match status" value="1"/>
</dbReference>
<dbReference type="Proteomes" id="UP000480684">
    <property type="component" value="Unassembled WGS sequence"/>
</dbReference>
<reference evidence="4 5" key="1">
    <citation type="submission" date="2020-02" db="EMBL/GenBank/DDBJ databases">
        <authorList>
            <person name="Dziuba M."/>
            <person name="Kuznetsov B."/>
            <person name="Mardanov A."/>
            <person name="Ravin N."/>
            <person name="Grouzdev D."/>
        </authorList>
    </citation>
    <scope>NUCLEOTIDE SEQUENCE [LARGE SCALE GENOMIC DNA]</scope>
    <source>
        <strain evidence="4 5">SpK</strain>
    </source>
</reference>
<protein>
    <recommendedName>
        <fullName evidence="1">LPS-assembly protein LptD</fullName>
    </recommendedName>
</protein>
<comment type="caution">
    <text evidence="4">The sequence shown here is derived from an EMBL/GenBank/DDBJ whole genome shotgun (WGS) entry which is preliminary data.</text>
</comment>
<organism evidence="4 5">
    <name type="scientific">Magnetospirillum aberrantis SpK</name>
    <dbReference type="NCBI Taxonomy" id="908842"/>
    <lineage>
        <taxon>Bacteria</taxon>
        <taxon>Pseudomonadati</taxon>
        <taxon>Pseudomonadota</taxon>
        <taxon>Alphaproteobacteria</taxon>
        <taxon>Rhodospirillales</taxon>
        <taxon>Rhodospirillaceae</taxon>
        <taxon>Magnetospirillum</taxon>
    </lineage>
</organism>
<dbReference type="AlphaFoldDB" id="A0A7C9QU92"/>
<dbReference type="GO" id="GO:1990351">
    <property type="term" value="C:transporter complex"/>
    <property type="evidence" value="ECO:0007669"/>
    <property type="project" value="TreeGrafter"/>
</dbReference>
<dbReference type="InterPro" id="IPR006311">
    <property type="entry name" value="TAT_signal"/>
</dbReference>
<dbReference type="Pfam" id="PF04453">
    <property type="entry name" value="LptD"/>
    <property type="match status" value="1"/>
</dbReference>
<evidence type="ECO:0000313" key="5">
    <source>
        <dbReference type="Proteomes" id="UP000480684"/>
    </source>
</evidence>
<dbReference type="InterPro" id="IPR050218">
    <property type="entry name" value="LptD"/>
</dbReference>
<proteinExistence type="inferred from homology"/>
<dbReference type="GO" id="GO:0015920">
    <property type="term" value="P:lipopolysaccharide transport"/>
    <property type="evidence" value="ECO:0007669"/>
    <property type="project" value="InterPro"/>
</dbReference>
<evidence type="ECO:0000256" key="1">
    <source>
        <dbReference type="HAMAP-Rule" id="MF_01411"/>
    </source>
</evidence>
<comment type="similarity">
    <text evidence="1">Belongs to the LptD family.</text>
</comment>
<sequence precursor="true">MRARRLFLFAGIAGSALIGALTAHGSSALAASSDVGSWGQAWGDDGAALPAPAPSRPRAVVPTVSPVPAAGATMTPMPKGPAAAEIGGWGDAWGTDAVPAAVPERPRAVVPTASPVVTAPTTPMPSMPSGPSPAEIGGWGDAWGSDAPATVPSRAVATAPAPIPTAAKPASAAPSLLDAVMGAPSADSTEDQDQPVQLTADQITHDRELGIVTARGRVEVTQVNRTLIADQISYNLKQDIISASGNVILAEPNGETLHANYFELTGDLKEGVANQIRAVLADRSSLGATTGRRVAGDRTDFEDGVYTACEPCRGKPDREPLWQVKAKRITHNQAEQNIEYRDLWMEMAGVPVFYAPYLSHPDPSVKRKSGFLPPTMGQSSNIGTNVTVPYFWAIKDNQDITFAPRFLFPSSSTKKADEFGDSDNVLRHLVLAGEHRWRGRQGEERTVASLTADKYSGDLRGHVDSRARFELDHSWRAGYLLERSSDDTYTTIYSYRMQNERPWLTTRPYVEGFGRRNYTMAEAFAYQGLRDQDDQGESPIVLPHITTSRMTVPDSKGGYYTFDADMLAYGRSEGTNSTRLSNRVGWQRPYMGSFGDITTLNASLRGDAYHSDQVTNVGSANAGRAIPQISANWRMPFARPSATMPQVIEPMAMVAASPNGGNPAKIPNEDSIGFELDETNIFRANRLPGLDRVESGVRGAYGLRWHAYPGSSSWITAAIAQGWRARKDSVFAEDSGMNGTLSDYVARLDVSPSPNLALLNRMRLDRKSGDIRRNENTLSVGSPVLRTDISYIMMDRNDQPDLSFVRRHSATWSVSSALSRYWSMRGGVSYDLTDNGGPTDWNLRVTYDDECFAFVSDLQRTYTYDRDYLAGYAVTFNVVFKTLGSVPFNVF</sequence>
<dbReference type="GO" id="GO:0009279">
    <property type="term" value="C:cell outer membrane"/>
    <property type="evidence" value="ECO:0007669"/>
    <property type="project" value="UniProtKB-SubCell"/>
</dbReference>
<comment type="function">
    <text evidence="1">Involved in the assembly of lipopolysaccharide (LPS) at the surface of the outer membrane.</text>
</comment>
<comment type="subcellular location">
    <subcellularLocation>
        <location evidence="1">Cell outer membrane</location>
    </subcellularLocation>
</comment>
<comment type="subunit">
    <text evidence="1">Component of the lipopolysaccharide transport and assembly complex.</text>
</comment>
<keyword evidence="1" id="KW-0732">Signal</keyword>
<dbReference type="PROSITE" id="PS51318">
    <property type="entry name" value="TAT"/>
    <property type="match status" value="1"/>
</dbReference>
<dbReference type="PANTHER" id="PTHR30189">
    <property type="entry name" value="LPS-ASSEMBLY PROTEIN"/>
    <property type="match status" value="1"/>
</dbReference>
<feature type="region of interest" description="Disordered" evidence="2">
    <location>
        <begin position="115"/>
        <end position="156"/>
    </location>
</feature>
<gene>
    <name evidence="1 4" type="primary">lptD</name>
    <name evidence="4" type="ORF">G4223_10190</name>
</gene>
<dbReference type="InterPro" id="IPR007543">
    <property type="entry name" value="LptD_C"/>
</dbReference>
<dbReference type="PANTHER" id="PTHR30189:SF1">
    <property type="entry name" value="LPS-ASSEMBLY PROTEIN LPTD"/>
    <property type="match status" value="1"/>
</dbReference>
<keyword evidence="1" id="KW-0472">Membrane</keyword>
<feature type="domain" description="LptD C-terminal" evidence="3">
    <location>
        <begin position="460"/>
        <end position="792"/>
    </location>
</feature>
<evidence type="ECO:0000259" key="3">
    <source>
        <dbReference type="Pfam" id="PF04453"/>
    </source>
</evidence>
<comment type="caution">
    <text evidence="1">Lacks conserved residue(s) required for the propagation of feature annotation.</text>
</comment>